<keyword evidence="2" id="KW-0378">Hydrolase</keyword>
<dbReference type="InterPro" id="IPR011604">
    <property type="entry name" value="PDDEXK-like_dom_sf"/>
</dbReference>
<proteinExistence type="predicted"/>
<evidence type="ECO:0000256" key="2">
    <source>
        <dbReference type="ARBA" id="ARBA00022806"/>
    </source>
</evidence>
<keyword evidence="1" id="KW-0227">DNA damage</keyword>
<dbReference type="RefSeq" id="WP_335341328.1">
    <property type="nucleotide sequence ID" value="NZ_JAAIIG010000003.1"/>
</dbReference>
<dbReference type="Pfam" id="PF12705">
    <property type="entry name" value="PDDEXK_1"/>
    <property type="match status" value="1"/>
</dbReference>
<evidence type="ECO:0000313" key="5">
    <source>
        <dbReference type="EMBL" id="NMM98092.1"/>
    </source>
</evidence>
<keyword evidence="2" id="KW-0547">Nucleotide-binding</keyword>
<sequence length="280" mass="31907">MAEILQMSDAEYFADDAIDQTALKKYLISPKAYAQYVTGEHQSSPVLEFGKAAHSLILGSGPTVLVKPNRRTKEGRAEWEKLTGEHAGEDVVWVSPDDHTALQAMRSECSYFSTLPGKPEMALFADDQITGLALKGKADWLPTDPDVDGVYRIRDYKTTVKSPVDFTKSAWMYGYHIQAAFYMRLYRATGYTGPLGFEFVVQEKNPPYDWMLWRLDEDAPEIDVANQQINLALKGISWFREHMDDPLDAMASYGLDHNPQPIRFPDWKLLDLEEEIDSWR</sequence>
<comment type="caution">
    <text evidence="5">The sequence shown here is derived from an EMBL/GenBank/DDBJ whole genome shotgun (WGS) entry which is preliminary data.</text>
</comment>
<dbReference type="Proteomes" id="UP000543419">
    <property type="component" value="Unassembled WGS sequence"/>
</dbReference>
<keyword evidence="2" id="KW-0347">Helicase</keyword>
<accession>A0A7Y0EXA6</accession>
<feature type="domain" description="PD-(D/E)XK endonuclease-like" evidence="4">
    <location>
        <begin position="21"/>
        <end position="214"/>
    </location>
</feature>
<dbReference type="AlphaFoldDB" id="A0A7Y0EXA6"/>
<evidence type="ECO:0000256" key="1">
    <source>
        <dbReference type="ARBA" id="ARBA00022763"/>
    </source>
</evidence>
<protein>
    <recommendedName>
        <fullName evidence="4">PD-(D/E)XK endonuclease-like domain-containing protein</fullName>
    </recommendedName>
</protein>
<evidence type="ECO:0000313" key="6">
    <source>
        <dbReference type="Proteomes" id="UP000543419"/>
    </source>
</evidence>
<keyword evidence="2" id="KW-0067">ATP-binding</keyword>
<evidence type="ECO:0000256" key="3">
    <source>
        <dbReference type="ARBA" id="ARBA00023204"/>
    </source>
</evidence>
<reference evidence="5 6" key="1">
    <citation type="submission" date="2020-02" db="EMBL/GenBank/DDBJ databases">
        <title>Characterization of phylogenetic diversity of novel bifidobacterial species isolated in Czech ZOOs.</title>
        <authorList>
            <person name="Lugli G.A."/>
            <person name="Vera N.B."/>
            <person name="Ventura M."/>
        </authorList>
    </citation>
    <scope>NUCLEOTIDE SEQUENCE [LARGE SCALE GENOMIC DNA]</scope>
    <source>
        <strain evidence="5 6">DSM 109959</strain>
    </source>
</reference>
<dbReference type="InterPro" id="IPR038726">
    <property type="entry name" value="PDDEXK_AddAB-type"/>
</dbReference>
<gene>
    <name evidence="5" type="ORF">G1C97_1041</name>
</gene>
<name>A0A7Y0EXA6_9BIFI</name>
<dbReference type="EMBL" id="JAAIIG010000003">
    <property type="protein sequence ID" value="NMM98092.1"/>
    <property type="molecule type" value="Genomic_DNA"/>
</dbReference>
<evidence type="ECO:0000259" key="4">
    <source>
        <dbReference type="Pfam" id="PF12705"/>
    </source>
</evidence>
<organism evidence="5 6">
    <name type="scientific">Bifidobacterium olomucense</name>
    <dbReference type="NCBI Taxonomy" id="2675324"/>
    <lineage>
        <taxon>Bacteria</taxon>
        <taxon>Bacillati</taxon>
        <taxon>Actinomycetota</taxon>
        <taxon>Actinomycetes</taxon>
        <taxon>Bifidobacteriales</taxon>
        <taxon>Bifidobacteriaceae</taxon>
        <taxon>Bifidobacterium</taxon>
    </lineage>
</organism>
<keyword evidence="6" id="KW-1185">Reference proteome</keyword>
<keyword evidence="3" id="KW-0234">DNA repair</keyword>
<dbReference type="Gene3D" id="3.90.320.10">
    <property type="match status" value="1"/>
</dbReference>